<protein>
    <submittedName>
        <fullName evidence="1">Uncharacterized protein</fullName>
    </submittedName>
</protein>
<sequence length="46" mass="5175">MALYRTQTILQETLEKSTVFGQYKTILSTASDIVLSKQLAKVSQKL</sequence>
<dbReference type="RefSeq" id="WP_306387441.1">
    <property type="nucleotide sequence ID" value="NZ_CP132482.1"/>
</dbReference>
<organism evidence="1 2">
    <name type="scientific">Lacticaseibacillus parahuelsenbergensis</name>
    <dbReference type="NCBI Taxonomy" id="3068305"/>
    <lineage>
        <taxon>Bacteria</taxon>
        <taxon>Bacillati</taxon>
        <taxon>Bacillota</taxon>
        <taxon>Bacilli</taxon>
        <taxon>Lactobacillales</taxon>
        <taxon>Lactobacillaceae</taxon>
        <taxon>Lacticaseibacillus</taxon>
    </lineage>
</organism>
<reference evidence="1 2" key="1">
    <citation type="submission" date="2023-08" db="EMBL/GenBank/DDBJ databases">
        <authorList>
            <person name="Buchebner-Jance M."/>
        </authorList>
    </citation>
    <scope>NUCLEOTIDE SEQUENCE [LARGE SCALE GENOMIC DNA]</scope>
    <source>
        <strain evidence="1 2">NCIMB 15471</strain>
    </source>
</reference>
<evidence type="ECO:0000313" key="1">
    <source>
        <dbReference type="EMBL" id="WLV79032.1"/>
    </source>
</evidence>
<keyword evidence="2" id="KW-1185">Reference proteome</keyword>
<evidence type="ECO:0000313" key="2">
    <source>
        <dbReference type="Proteomes" id="UP001233112"/>
    </source>
</evidence>
<accession>A0ABY9L5L9</accession>
<dbReference type="Proteomes" id="UP001233112">
    <property type="component" value="Chromosome"/>
</dbReference>
<proteinExistence type="predicted"/>
<dbReference type="EMBL" id="CP132482">
    <property type="protein sequence ID" value="WLV79032.1"/>
    <property type="molecule type" value="Genomic_DNA"/>
</dbReference>
<gene>
    <name evidence="1" type="ORF">LACPH_001063</name>
</gene>
<name>A0ABY9L5L9_9LACO</name>